<evidence type="ECO:0000313" key="2">
    <source>
        <dbReference type="EMBL" id="CAI9169990.1"/>
    </source>
</evidence>
<dbReference type="EMBL" id="OX459939">
    <property type="protein sequence ID" value="CAI9169990.1"/>
    <property type="molecule type" value="Genomic_DNA"/>
</dbReference>
<sequence>MPSNKSVAGVTCLAQTNLSVRREAGGPAVGPHRLPRLGGAGGRARSCGRPAVRTWRDARDVPAHGGPGRLQPPGPGAGTGAGRTGSPDAEGCETRGRHLGGPTPLPNSGPHRASLPGSLLGGRNSGVGQTGLGSLPRGMDDHERTF</sequence>
<name>A0ABN8Z840_RANTA</name>
<organism evidence="2 3">
    <name type="scientific">Rangifer tarandus platyrhynchus</name>
    <name type="common">Svalbard reindeer</name>
    <dbReference type="NCBI Taxonomy" id="3082113"/>
    <lineage>
        <taxon>Eukaryota</taxon>
        <taxon>Metazoa</taxon>
        <taxon>Chordata</taxon>
        <taxon>Craniata</taxon>
        <taxon>Vertebrata</taxon>
        <taxon>Euteleostomi</taxon>
        <taxon>Mammalia</taxon>
        <taxon>Eutheria</taxon>
        <taxon>Laurasiatheria</taxon>
        <taxon>Artiodactyla</taxon>
        <taxon>Ruminantia</taxon>
        <taxon>Pecora</taxon>
        <taxon>Cervidae</taxon>
        <taxon>Odocoileinae</taxon>
        <taxon>Rangifer</taxon>
    </lineage>
</organism>
<keyword evidence="3" id="KW-1185">Reference proteome</keyword>
<evidence type="ECO:0000256" key="1">
    <source>
        <dbReference type="SAM" id="MobiDB-lite"/>
    </source>
</evidence>
<evidence type="ECO:0000313" key="3">
    <source>
        <dbReference type="Proteomes" id="UP001176941"/>
    </source>
</evidence>
<feature type="region of interest" description="Disordered" evidence="1">
    <location>
        <begin position="23"/>
        <end position="146"/>
    </location>
</feature>
<accession>A0ABN8Z840</accession>
<proteinExistence type="predicted"/>
<gene>
    <name evidence="2" type="ORF">MRATA1EN1_LOCUS18952</name>
</gene>
<feature type="compositionally biased region" description="Gly residues" evidence="1">
    <location>
        <begin position="119"/>
        <end position="131"/>
    </location>
</feature>
<dbReference type="Proteomes" id="UP001176941">
    <property type="component" value="Chromosome 3"/>
</dbReference>
<reference evidence="2" key="1">
    <citation type="submission" date="2023-04" db="EMBL/GenBank/DDBJ databases">
        <authorList>
            <consortium name="ELIXIR-Norway"/>
        </authorList>
    </citation>
    <scope>NUCLEOTIDE SEQUENCE [LARGE SCALE GENOMIC DNA]</scope>
</reference>
<protein>
    <submittedName>
        <fullName evidence="2">Uncharacterized protein</fullName>
    </submittedName>
</protein>